<keyword evidence="3" id="KW-0539">Nucleus</keyword>
<gene>
    <name evidence="5" type="ORF">IE077_001898</name>
</gene>
<feature type="compositionally biased region" description="Acidic residues" evidence="4">
    <location>
        <begin position="412"/>
        <end position="424"/>
    </location>
</feature>
<dbReference type="Pfam" id="PF04615">
    <property type="entry name" value="Utp14"/>
    <property type="match status" value="1"/>
</dbReference>
<feature type="compositionally biased region" description="Polar residues" evidence="4">
    <location>
        <begin position="579"/>
        <end position="595"/>
    </location>
</feature>
<organism evidence="5 6">
    <name type="scientific">Cardiosporidium cionae</name>
    <dbReference type="NCBI Taxonomy" id="476202"/>
    <lineage>
        <taxon>Eukaryota</taxon>
        <taxon>Sar</taxon>
        <taxon>Alveolata</taxon>
        <taxon>Apicomplexa</taxon>
        <taxon>Aconoidasida</taxon>
        <taxon>Nephromycida</taxon>
        <taxon>Cardiosporidium</taxon>
    </lineage>
</organism>
<keyword evidence="2" id="KW-0597">Phosphoprotein</keyword>
<comment type="caution">
    <text evidence="5">The sequence shown here is derived from an EMBL/GenBank/DDBJ whole genome shotgun (WGS) entry which is preliminary data.</text>
</comment>
<dbReference type="EMBL" id="JADAQX010000013">
    <property type="protein sequence ID" value="KAF8822941.1"/>
    <property type="molecule type" value="Genomic_DNA"/>
</dbReference>
<feature type="compositionally biased region" description="Basic and acidic residues" evidence="4">
    <location>
        <begin position="387"/>
        <end position="401"/>
    </location>
</feature>
<feature type="region of interest" description="Disordered" evidence="4">
    <location>
        <begin position="573"/>
        <end position="595"/>
    </location>
</feature>
<evidence type="ECO:0000256" key="3">
    <source>
        <dbReference type="ARBA" id="ARBA00023242"/>
    </source>
</evidence>
<accession>A0ABQ7JG41</accession>
<dbReference type="Proteomes" id="UP000823046">
    <property type="component" value="Unassembled WGS sequence"/>
</dbReference>
<feature type="compositionally biased region" description="Polar residues" evidence="4">
    <location>
        <begin position="31"/>
        <end position="53"/>
    </location>
</feature>
<dbReference type="PANTHER" id="PTHR14150">
    <property type="entry name" value="U3 SMALL NUCLEOLAR RNA-ASSOCIATED PROTEIN 14"/>
    <property type="match status" value="1"/>
</dbReference>
<evidence type="ECO:0000313" key="6">
    <source>
        <dbReference type="Proteomes" id="UP000823046"/>
    </source>
</evidence>
<comment type="subcellular location">
    <subcellularLocation>
        <location evidence="1">Nucleus</location>
        <location evidence="1">Nucleolus</location>
    </subcellularLocation>
</comment>
<dbReference type="InterPro" id="IPR006709">
    <property type="entry name" value="SSU_processome_Utp14"/>
</dbReference>
<name>A0ABQ7JG41_9APIC</name>
<feature type="region of interest" description="Disordered" evidence="4">
    <location>
        <begin position="385"/>
        <end position="433"/>
    </location>
</feature>
<feature type="region of interest" description="Disordered" evidence="4">
    <location>
        <begin position="1"/>
        <end position="63"/>
    </location>
</feature>
<feature type="compositionally biased region" description="Basic and acidic residues" evidence="4">
    <location>
        <begin position="1"/>
        <end position="17"/>
    </location>
</feature>
<keyword evidence="6" id="KW-1185">Reference proteome</keyword>
<protein>
    <recommendedName>
        <fullName evidence="7">U3 small nucleolar RNA-associated protein 14</fullName>
    </recommendedName>
</protein>
<proteinExistence type="predicted"/>
<sequence>MAKDGKSNKRVDTHDSNSEIVPHKRSKLNSRKITSSRLAKSVKSRPQISSRNSKTSEDISSGYIPSLDHSELANFDDGEHLAENSDLLPHFQEMLAKESPDSVGILSQSQQTNTAVDMSFLDIPADYADGPRLNLWDSSAREDEMGYSTLEDIIQNIGNTEDYSVVREQLETLKNRRTSLAVNEPESFSKKERNERIVQYETVSKTMRNKWIPQIQRITDSQYRLLGAPPTSLTPTLNQLGASCKPKDAFEKELDDVLARAGLADSELEKSAEFGPVEPIKHSLEKRQAARLKVLLFHEHRRNKRLASIKSKLWHNIHKKSEAREKEKLMNRLDVENPDLAAKVRKEYETKFASLRMMRRQSARKEWTKAALRFGGKEMQKVVAQQKQKEYDERKSVDKIVRSNPLGKESSSDEDSDEEEEEESPWVTQEESTALKNTKTVEILVHKAKLKTLRELKRSSEPLPEKGLFGLSFMKRAMEKQRQEFQQEASSTLTEFDSLVTKETAASLSESEEDTLKKSSSKCLPTFSKKEIAKASQELELKESGTMVPLLPASKIPKNSIFKDKTIKISTLKRKKNLETSPSKAESSRPTKVSNLPQQTVNISIETKNKAKAAILSSNPWISALKKGGMTTKATQKGEKTKLLTSSSYLSSLNSSTDVSEPSMKELAVGFGHEQFNEMVPAMDSTQQTLINKLFVTSNTVDMEFKEAMKRNQQEEEGEDNAMGSSNESKGIAGWGAWIGDGISLSKPKKPRKSMMKAASVTPSSKKSLVILNTKLDRKLAKFSVPTLPYPYSSEQHYESTLHHPIGKEWNVQAAHQRFIRPKVNVRLGAVVLPLQYAKSLPPKEADAFLDSWSSRPKKRRTKSKF</sequence>
<evidence type="ECO:0000256" key="2">
    <source>
        <dbReference type="ARBA" id="ARBA00022553"/>
    </source>
</evidence>
<evidence type="ECO:0000256" key="1">
    <source>
        <dbReference type="ARBA" id="ARBA00004604"/>
    </source>
</evidence>
<reference evidence="5 6" key="1">
    <citation type="journal article" date="2020" name="bioRxiv">
        <title>Metabolic contributions of an alphaproteobacterial endosymbiont in the apicomplexan Cardiosporidium cionae.</title>
        <authorList>
            <person name="Hunter E.S."/>
            <person name="Paight C.J."/>
            <person name="Lane C.E."/>
        </authorList>
    </citation>
    <scope>NUCLEOTIDE SEQUENCE [LARGE SCALE GENOMIC DNA]</scope>
    <source>
        <strain evidence="5">ESH_2018</strain>
    </source>
</reference>
<evidence type="ECO:0000256" key="4">
    <source>
        <dbReference type="SAM" id="MobiDB-lite"/>
    </source>
</evidence>
<dbReference type="PANTHER" id="PTHR14150:SF12">
    <property type="entry name" value="U3 SMALL NUCLEOLAR RNA-ASSOCIATED PROTEIN 14 HOMOLOG A"/>
    <property type="match status" value="1"/>
</dbReference>
<evidence type="ECO:0000313" key="5">
    <source>
        <dbReference type="EMBL" id="KAF8822941.1"/>
    </source>
</evidence>
<evidence type="ECO:0008006" key="7">
    <source>
        <dbReference type="Google" id="ProtNLM"/>
    </source>
</evidence>